<dbReference type="SUPFAM" id="SSF53474">
    <property type="entry name" value="alpha/beta-Hydrolases"/>
    <property type="match status" value="1"/>
</dbReference>
<dbReference type="Gene3D" id="3.40.50.1820">
    <property type="entry name" value="alpha/beta hydrolase"/>
    <property type="match status" value="1"/>
</dbReference>
<reference evidence="5 6" key="1">
    <citation type="submission" date="2017-11" db="EMBL/GenBank/DDBJ databases">
        <title>Bradyrhizobium forestalis sp. nov., an efficient nitrogen-fixing bacterium isolated from nodules of forest legume species in the Amazon.</title>
        <authorList>
            <person name="Costa E.M."/>
            <person name="Guimaraes A."/>
            <person name="Carvalho T.S."/>
            <person name="Rodrigues T.L."/>
            <person name="Ribeiro P.R.A."/>
            <person name="Lebbe L."/>
            <person name="Willems A."/>
            <person name="Moreira F.M.S."/>
        </authorList>
    </citation>
    <scope>NUCLEOTIDE SEQUENCE [LARGE SCALE GENOMIC DNA]</scope>
    <source>
        <strain evidence="5 6">INPA54B</strain>
    </source>
</reference>
<feature type="chain" id="PRO_5014961169" evidence="3">
    <location>
        <begin position="22"/>
        <end position="332"/>
    </location>
</feature>
<comment type="similarity">
    <text evidence="2">Belongs to the AB hydrolase superfamily. FUS2 hydrolase family.</text>
</comment>
<protein>
    <submittedName>
        <fullName evidence="5">Dienelactone hydrolase</fullName>
    </submittedName>
</protein>
<feature type="domain" description="AB hydrolase-1" evidence="4">
    <location>
        <begin position="74"/>
        <end position="193"/>
    </location>
</feature>
<evidence type="ECO:0000313" key="5">
    <source>
        <dbReference type="EMBL" id="PJG55270.1"/>
    </source>
</evidence>
<organism evidence="5 6">
    <name type="scientific">Bradyrhizobium forestalis</name>
    <dbReference type="NCBI Taxonomy" id="1419263"/>
    <lineage>
        <taxon>Bacteria</taxon>
        <taxon>Pseudomonadati</taxon>
        <taxon>Pseudomonadota</taxon>
        <taxon>Alphaproteobacteria</taxon>
        <taxon>Hyphomicrobiales</taxon>
        <taxon>Nitrobacteraceae</taxon>
        <taxon>Bradyrhizobium</taxon>
    </lineage>
</organism>
<dbReference type="Pfam" id="PF00561">
    <property type="entry name" value="Abhydrolase_1"/>
    <property type="match status" value="1"/>
</dbReference>
<name>A0A2M8RBS8_9BRAD</name>
<gene>
    <name evidence="5" type="ORF">CVM73_09340</name>
</gene>
<dbReference type="InterPro" id="IPR029058">
    <property type="entry name" value="AB_hydrolase_fold"/>
</dbReference>
<keyword evidence="6" id="KW-1185">Reference proteome</keyword>
<dbReference type="PIRSF" id="PIRSF031982">
    <property type="entry name" value="UCP031982_abhydr"/>
    <property type="match status" value="1"/>
</dbReference>
<keyword evidence="1 5" id="KW-0378">Hydrolase</keyword>
<evidence type="ECO:0000259" key="4">
    <source>
        <dbReference type="Pfam" id="PF00561"/>
    </source>
</evidence>
<evidence type="ECO:0000256" key="2">
    <source>
        <dbReference type="ARBA" id="ARBA00038115"/>
    </source>
</evidence>
<comment type="caution">
    <text evidence="5">The sequence shown here is derived from an EMBL/GenBank/DDBJ whole genome shotgun (WGS) entry which is preliminary data.</text>
</comment>
<dbReference type="PANTHER" id="PTHR22946">
    <property type="entry name" value="DIENELACTONE HYDROLASE DOMAIN-CONTAINING PROTEIN-RELATED"/>
    <property type="match status" value="1"/>
</dbReference>
<feature type="signal peptide" evidence="3">
    <location>
        <begin position="1"/>
        <end position="21"/>
    </location>
</feature>
<evidence type="ECO:0000256" key="1">
    <source>
        <dbReference type="ARBA" id="ARBA00022801"/>
    </source>
</evidence>
<dbReference type="InterPro" id="IPR050261">
    <property type="entry name" value="FrsA_esterase"/>
</dbReference>
<sequence>MHVHRFTLAAAFCLMATLAEAAGFRFITVPAEAGFPGFQAAVWSPCREPAGEVKLRAITLPATQNCAVSGEKLPLIVISHGYGGGFVGHHDTAEVLADGGFVVVALDHPVDAGGGDMSRADTLAALTERPADVTRLIDYMLTAWSDHAKLDGDHIGFFGFSRGGYTGLVVAGANPDLRKAIALCPENSPKPSCAELRRNEISAQPFVHDQRVKALVIADPAFGPLFDREALKDVTIPIQLWASALSAEDKTGGEVTLDYVSVIERNLPVRPDYHLVSGAGHYAFLPPCTPGLAKKRPDVCTDRPGFDRVAFHAQFNTATLAFFRKHLVKAGQ</sequence>
<evidence type="ECO:0000313" key="6">
    <source>
        <dbReference type="Proteomes" id="UP000231194"/>
    </source>
</evidence>
<dbReference type="Proteomes" id="UP000231194">
    <property type="component" value="Unassembled WGS sequence"/>
</dbReference>
<dbReference type="EMBL" id="PGVG01000006">
    <property type="protein sequence ID" value="PJG55270.1"/>
    <property type="molecule type" value="Genomic_DNA"/>
</dbReference>
<accession>A0A2M8RBS8</accession>
<keyword evidence="3" id="KW-0732">Signal</keyword>
<dbReference type="OrthoDB" id="9814760at2"/>
<dbReference type="PANTHER" id="PTHR22946:SF9">
    <property type="entry name" value="POLYKETIDE TRANSFERASE AF380"/>
    <property type="match status" value="1"/>
</dbReference>
<dbReference type="InterPro" id="IPR000073">
    <property type="entry name" value="AB_hydrolase_1"/>
</dbReference>
<evidence type="ECO:0000256" key="3">
    <source>
        <dbReference type="SAM" id="SignalP"/>
    </source>
</evidence>
<proteinExistence type="inferred from homology"/>
<dbReference type="GO" id="GO:0052689">
    <property type="term" value="F:carboxylic ester hydrolase activity"/>
    <property type="evidence" value="ECO:0007669"/>
    <property type="project" value="UniProtKB-ARBA"/>
</dbReference>
<dbReference type="InterPro" id="IPR016986">
    <property type="entry name" value="UCP031982_abhydr"/>
</dbReference>
<dbReference type="AlphaFoldDB" id="A0A2M8RBS8"/>